<comment type="caution">
    <text evidence="1">The sequence shown here is derived from an EMBL/GenBank/DDBJ whole genome shotgun (WGS) entry which is preliminary data.</text>
</comment>
<evidence type="ECO:0000313" key="1">
    <source>
        <dbReference type="EMBL" id="CAB3258315.1"/>
    </source>
</evidence>
<name>A0A8S1B975_ARCPL</name>
<sequence length="75" mass="7491">MKSCVLGADGAGSSTEAGENVGVRGYAGMSFGDAAAITAWAISRTSVGVLTDTSHTARTSLGRILLRALLSSSTT</sequence>
<dbReference type="Proteomes" id="UP000494256">
    <property type="component" value="Unassembled WGS sequence"/>
</dbReference>
<gene>
    <name evidence="1" type="ORF">APLA_LOCUS16241</name>
</gene>
<dbReference type="AlphaFoldDB" id="A0A8S1B975"/>
<organism evidence="1 2">
    <name type="scientific">Arctia plantaginis</name>
    <name type="common">Wood tiger moth</name>
    <name type="synonym">Phalaena plantaginis</name>
    <dbReference type="NCBI Taxonomy" id="874455"/>
    <lineage>
        <taxon>Eukaryota</taxon>
        <taxon>Metazoa</taxon>
        <taxon>Ecdysozoa</taxon>
        <taxon>Arthropoda</taxon>
        <taxon>Hexapoda</taxon>
        <taxon>Insecta</taxon>
        <taxon>Pterygota</taxon>
        <taxon>Neoptera</taxon>
        <taxon>Endopterygota</taxon>
        <taxon>Lepidoptera</taxon>
        <taxon>Glossata</taxon>
        <taxon>Ditrysia</taxon>
        <taxon>Noctuoidea</taxon>
        <taxon>Erebidae</taxon>
        <taxon>Arctiinae</taxon>
        <taxon>Arctia</taxon>
    </lineage>
</organism>
<dbReference type="EMBL" id="CADEBD010000620">
    <property type="protein sequence ID" value="CAB3258315.1"/>
    <property type="molecule type" value="Genomic_DNA"/>
</dbReference>
<evidence type="ECO:0000313" key="2">
    <source>
        <dbReference type="Proteomes" id="UP000494256"/>
    </source>
</evidence>
<proteinExistence type="predicted"/>
<protein>
    <submittedName>
        <fullName evidence="1">Uncharacterized protein</fullName>
    </submittedName>
</protein>
<accession>A0A8S1B975</accession>
<dbReference type="OrthoDB" id="1055097at2759"/>
<reference evidence="1 2" key="1">
    <citation type="submission" date="2020-04" db="EMBL/GenBank/DDBJ databases">
        <authorList>
            <person name="Wallbank WR R."/>
            <person name="Pardo Diaz C."/>
            <person name="Kozak K."/>
            <person name="Martin S."/>
            <person name="Jiggins C."/>
            <person name="Moest M."/>
            <person name="Warren A I."/>
            <person name="Byers J.R.P. K."/>
            <person name="Montejo-Kovacevich G."/>
            <person name="Yen C E."/>
        </authorList>
    </citation>
    <scope>NUCLEOTIDE SEQUENCE [LARGE SCALE GENOMIC DNA]</scope>
</reference>